<dbReference type="AlphaFoldDB" id="L5KT93"/>
<evidence type="ECO:0000313" key="2">
    <source>
        <dbReference type="EMBL" id="ELK14013.1"/>
    </source>
</evidence>
<gene>
    <name evidence="2" type="ORF">PAL_GLEAN10020193</name>
</gene>
<dbReference type="InParanoid" id="L5KT93"/>
<feature type="region of interest" description="Disordered" evidence="1">
    <location>
        <begin position="1"/>
        <end position="24"/>
    </location>
</feature>
<dbReference type="EMBL" id="KB030580">
    <property type="protein sequence ID" value="ELK14013.1"/>
    <property type="molecule type" value="Genomic_DNA"/>
</dbReference>
<accession>L5KT93</accession>
<evidence type="ECO:0000256" key="1">
    <source>
        <dbReference type="SAM" id="MobiDB-lite"/>
    </source>
</evidence>
<evidence type="ECO:0000313" key="3">
    <source>
        <dbReference type="Proteomes" id="UP000010552"/>
    </source>
</evidence>
<sequence>MRMSTSVLGVQAKDAHEESKTVWPPGDAHTVLSVGGHRGFCILGTNPEFARDGRRKPCPENLSSLYLNGASGHEDP</sequence>
<reference evidence="3" key="1">
    <citation type="journal article" date="2013" name="Science">
        <title>Comparative analysis of bat genomes provides insight into the evolution of flight and immunity.</title>
        <authorList>
            <person name="Zhang G."/>
            <person name="Cowled C."/>
            <person name="Shi Z."/>
            <person name="Huang Z."/>
            <person name="Bishop-Lilly K.A."/>
            <person name="Fang X."/>
            <person name="Wynne J.W."/>
            <person name="Xiong Z."/>
            <person name="Baker M.L."/>
            <person name="Zhao W."/>
            <person name="Tachedjian M."/>
            <person name="Zhu Y."/>
            <person name="Zhou P."/>
            <person name="Jiang X."/>
            <person name="Ng J."/>
            <person name="Yang L."/>
            <person name="Wu L."/>
            <person name="Xiao J."/>
            <person name="Feng Y."/>
            <person name="Chen Y."/>
            <person name="Sun X."/>
            <person name="Zhang Y."/>
            <person name="Marsh G.A."/>
            <person name="Crameri G."/>
            <person name="Broder C.C."/>
            <person name="Frey K.G."/>
            <person name="Wang L.F."/>
            <person name="Wang J."/>
        </authorList>
    </citation>
    <scope>NUCLEOTIDE SEQUENCE [LARGE SCALE GENOMIC DNA]</scope>
</reference>
<dbReference type="Proteomes" id="UP000010552">
    <property type="component" value="Unassembled WGS sequence"/>
</dbReference>
<feature type="region of interest" description="Disordered" evidence="1">
    <location>
        <begin position="52"/>
        <end position="76"/>
    </location>
</feature>
<organism evidence="2 3">
    <name type="scientific">Pteropus alecto</name>
    <name type="common">Black flying fox</name>
    <dbReference type="NCBI Taxonomy" id="9402"/>
    <lineage>
        <taxon>Eukaryota</taxon>
        <taxon>Metazoa</taxon>
        <taxon>Chordata</taxon>
        <taxon>Craniata</taxon>
        <taxon>Vertebrata</taxon>
        <taxon>Euteleostomi</taxon>
        <taxon>Mammalia</taxon>
        <taxon>Eutheria</taxon>
        <taxon>Laurasiatheria</taxon>
        <taxon>Chiroptera</taxon>
        <taxon>Yinpterochiroptera</taxon>
        <taxon>Pteropodoidea</taxon>
        <taxon>Pteropodidae</taxon>
        <taxon>Pteropodinae</taxon>
        <taxon>Pteropus</taxon>
    </lineage>
</organism>
<protein>
    <submittedName>
        <fullName evidence="2">Uncharacterized protein</fullName>
    </submittedName>
</protein>
<name>L5KT93_PTEAL</name>
<keyword evidence="3" id="KW-1185">Reference proteome</keyword>
<proteinExistence type="predicted"/>